<evidence type="ECO:0000313" key="4">
    <source>
        <dbReference type="Proteomes" id="UP000076727"/>
    </source>
</evidence>
<dbReference type="AlphaFoldDB" id="A0A165SS67"/>
<dbReference type="EMBL" id="KV429041">
    <property type="protein sequence ID" value="KZT72412.1"/>
    <property type="molecule type" value="Genomic_DNA"/>
</dbReference>
<keyword evidence="2" id="KW-1133">Transmembrane helix</keyword>
<dbReference type="Proteomes" id="UP000076727">
    <property type="component" value="Unassembled WGS sequence"/>
</dbReference>
<reference evidence="3 4" key="1">
    <citation type="journal article" date="2016" name="Mol. Biol. Evol.">
        <title>Comparative Genomics of Early-Diverging Mushroom-Forming Fungi Provides Insights into the Origins of Lignocellulose Decay Capabilities.</title>
        <authorList>
            <person name="Nagy L.G."/>
            <person name="Riley R."/>
            <person name="Tritt A."/>
            <person name="Adam C."/>
            <person name="Daum C."/>
            <person name="Floudas D."/>
            <person name="Sun H."/>
            <person name="Yadav J.S."/>
            <person name="Pangilinan J."/>
            <person name="Larsson K.H."/>
            <person name="Matsuura K."/>
            <person name="Barry K."/>
            <person name="Labutti K."/>
            <person name="Kuo R."/>
            <person name="Ohm R.A."/>
            <person name="Bhattacharya S.S."/>
            <person name="Shirouzu T."/>
            <person name="Yoshinaga Y."/>
            <person name="Martin F.M."/>
            <person name="Grigoriev I.V."/>
            <person name="Hibbett D.S."/>
        </authorList>
    </citation>
    <scope>NUCLEOTIDE SEQUENCE [LARGE SCALE GENOMIC DNA]</scope>
    <source>
        <strain evidence="3 4">L-15889</strain>
    </source>
</reference>
<sequence>MSYQNPQPTTADLEKGSTSSTPAPLLVPCADYQATYIVAGSTLPERRERGWARFRLLTRFLHAFFFTCLIVFFAHRLIPRLARLVNERGNSFSMHHGPVHVPNGCTFAEWTYDPNGVSPVDHFEHVAEASFELPLDSDELFFVSGGSGTFANGLIDISDDGEPGSDTAEVYILGYYNSLHHFQELTKVCRLNPEAGKNGVGIFAPQHWSGHAGHHYRTQFRIHVRLPPSTAGSPVAVNRLTTKLPFFVHHIGDLKNSIHFKELSLSTTNLPIRVDSVVVDAASAHTTNSVISGHFNTSHFLDLKTSNGPITVDIGLLNDQSGEATKVPATGKHTTPSSPVSANVSLFATTGSYTGGRFDVVAHSSNSPVRVAVPHAPADHVLTLAAHTSNSPIDLVLHPAFEGGFALHGSRWMSPQVRVDEGVEDPAGRGRRRDVSFRQVQRGDVNGVVRWLPAEEKELGLVTASTSNMGVALHL</sequence>
<keyword evidence="2" id="KW-0472">Membrane</keyword>
<keyword evidence="2" id="KW-0812">Transmembrane</keyword>
<feature type="region of interest" description="Disordered" evidence="1">
    <location>
        <begin position="1"/>
        <end position="20"/>
    </location>
</feature>
<feature type="transmembrane region" description="Helical" evidence="2">
    <location>
        <begin position="56"/>
        <end position="78"/>
    </location>
</feature>
<proteinExistence type="predicted"/>
<dbReference type="OrthoDB" id="5570013at2759"/>
<organism evidence="3 4">
    <name type="scientific">Daedalea quercina L-15889</name>
    <dbReference type="NCBI Taxonomy" id="1314783"/>
    <lineage>
        <taxon>Eukaryota</taxon>
        <taxon>Fungi</taxon>
        <taxon>Dikarya</taxon>
        <taxon>Basidiomycota</taxon>
        <taxon>Agaricomycotina</taxon>
        <taxon>Agaricomycetes</taxon>
        <taxon>Polyporales</taxon>
        <taxon>Fomitopsis</taxon>
    </lineage>
</organism>
<protein>
    <submittedName>
        <fullName evidence="3">Uncharacterized protein</fullName>
    </submittedName>
</protein>
<keyword evidence="4" id="KW-1185">Reference proteome</keyword>
<dbReference type="STRING" id="1314783.A0A165SS67"/>
<accession>A0A165SS67</accession>
<gene>
    <name evidence="3" type="ORF">DAEQUDRAFT_723124</name>
</gene>
<evidence type="ECO:0000313" key="3">
    <source>
        <dbReference type="EMBL" id="KZT72412.1"/>
    </source>
</evidence>
<evidence type="ECO:0000256" key="2">
    <source>
        <dbReference type="SAM" id="Phobius"/>
    </source>
</evidence>
<name>A0A165SS67_9APHY</name>
<evidence type="ECO:0000256" key="1">
    <source>
        <dbReference type="SAM" id="MobiDB-lite"/>
    </source>
</evidence>